<evidence type="ECO:0000313" key="6">
    <source>
        <dbReference type="EMBL" id="PQF22177.1"/>
    </source>
</evidence>
<dbReference type="Pfam" id="PF01832">
    <property type="entry name" value="Glucosaminidase"/>
    <property type="match status" value="1"/>
</dbReference>
<name>A0A2S7RRE1_ENTMU</name>
<dbReference type="SMART" id="SM00047">
    <property type="entry name" value="LYZ2"/>
    <property type="match status" value="1"/>
</dbReference>
<evidence type="ECO:0000256" key="2">
    <source>
        <dbReference type="ARBA" id="ARBA00022801"/>
    </source>
</evidence>
<dbReference type="Gene3D" id="1.10.530.10">
    <property type="match status" value="1"/>
</dbReference>
<feature type="domain" description="Mannosyl-glycoprotein endo-beta-N-acetylglucosamidase-like" evidence="5">
    <location>
        <begin position="999"/>
        <end position="1162"/>
    </location>
</feature>
<protein>
    <submittedName>
        <fullName evidence="6">Mannosyl-glycoprotein endo-beta-N-acetylglucosamidase</fullName>
    </submittedName>
</protein>
<organism evidence="6 7">
    <name type="scientific">Enterococcus mundtii</name>
    <dbReference type="NCBI Taxonomy" id="53346"/>
    <lineage>
        <taxon>Bacteria</taxon>
        <taxon>Bacillati</taxon>
        <taxon>Bacillota</taxon>
        <taxon>Bacilli</taxon>
        <taxon>Lactobacillales</taxon>
        <taxon>Enterococcaceae</taxon>
        <taxon>Enterococcus</taxon>
    </lineage>
</organism>
<comment type="caution">
    <text evidence="6">The sequence shown here is derived from an EMBL/GenBank/DDBJ whole genome shotgun (WGS) entry which is preliminary data.</text>
</comment>
<dbReference type="InterPro" id="IPR038200">
    <property type="entry name" value="GW_dom_sf"/>
</dbReference>
<evidence type="ECO:0000256" key="3">
    <source>
        <dbReference type="SAM" id="MobiDB-lite"/>
    </source>
</evidence>
<reference evidence="6 7" key="1">
    <citation type="journal article" date="2018" name="Pathog. Dis.">
        <title>Whole-genome sequencing based characterization of antimicrobial resistance in Enterococcus.</title>
        <authorList>
            <person name="Tyson G."/>
        </authorList>
    </citation>
    <scope>NUCLEOTIDE SEQUENCE [LARGE SCALE GENOMIC DNA]</scope>
    <source>
        <strain evidence="6 7">CVM N55263</strain>
    </source>
</reference>
<keyword evidence="2" id="KW-0378">Hydrolase</keyword>
<dbReference type="EMBL" id="PUAP01000034">
    <property type="protein sequence ID" value="PQF22177.1"/>
    <property type="molecule type" value="Genomic_DNA"/>
</dbReference>
<evidence type="ECO:0000313" key="7">
    <source>
        <dbReference type="Proteomes" id="UP000237934"/>
    </source>
</evidence>
<dbReference type="RefSeq" id="WP_104872243.1">
    <property type="nucleotide sequence ID" value="NZ_PUAP01000034.1"/>
</dbReference>
<feature type="compositionally biased region" description="Polar residues" evidence="3">
    <location>
        <begin position="368"/>
        <end position="397"/>
    </location>
</feature>
<feature type="region of interest" description="Disordered" evidence="3">
    <location>
        <begin position="365"/>
        <end position="397"/>
    </location>
</feature>
<gene>
    <name evidence="6" type="ORF">CUS89_11620</name>
</gene>
<evidence type="ECO:0000256" key="1">
    <source>
        <dbReference type="ARBA" id="ARBA00010266"/>
    </source>
</evidence>
<keyword evidence="4" id="KW-0732">Signal</keyword>
<dbReference type="SMART" id="SM00728">
    <property type="entry name" value="ChW"/>
    <property type="match status" value="11"/>
</dbReference>
<feature type="chain" id="PRO_5015605566" evidence="4">
    <location>
        <begin position="25"/>
        <end position="1162"/>
    </location>
</feature>
<dbReference type="Gene3D" id="4.10.80.30">
    <property type="entry name" value="DNA polymerase, domain 6"/>
    <property type="match status" value="1"/>
</dbReference>
<sequence>MKVRILLASIMLLNASLSPCIALAETITTNNQQTETTSSTITDEKTTNVISPTTISSTNEEIPPPSTDTPTIIGTPQLIGESYKDGVSKPKRINLSATETMQQTFIEDEENKKTTHSYISGNTIYEINSTDVQVPTPRTTDSSTIQLAVYAGDVSQTKQTLAYYLAQQFKTYQFSLENPKDILSIDPALAIDEDSLFVLIQEYYPQVTEKITIQEIEELTDQYGSVQQQALTDTFNQQPNGKEFSGNILLTRKIVLSNQEIYFFVESATQSGWIFAENLTCYDSKIINFSEKGNLTENHAKIYSTLDDAWLEKSAMQADLETLYEVNQQIKINNRSFYKISHDNVVVGYVDQNEFKKLGQADSDTIETENMTPIVPSNSSVNDTNHSPSESRTETSISYSTHVRGHGWMPTSKNGELSGTEGQGLRIEAIRANLTSSLSGSIEYSSYVEGTGWQDWVSNGAISGTEGQGLQIEGINMRLTGELAENYNLYYRVHVQKLGWLPWAKNGNPSGTSSFGFRIEAIEIQLISRSQQGPELGDSYVQRASINYSTHVRGRGWLPESSNGEISGTEGQGLRIEALRVNLSSAFSGSIEYTSYIENHGWQNWVSNGGISGTEGQGRQIEGIRIRLTDELATHYNIYYRIHAQNLGWLPWAENGNSAGTLGYGYRIEAIEIRLLPKEQTGPPTGKSYVEKTPSVLANAHVASRGWLPEQTAETQVGTVGQGLSLQALQLKLTENSYAGSIVYQSHLSHRGWETSWIQEGQTSGTVGQSLALQAVRINLTGDISHHYDIYYRVHSQHFGWLDWAKNGESAGTQGYSYRAEALQIKLVEKGQAPPGATSRAFRIAPPKISFDGHVSGIGWVNRNGLSNSINHANQGRQFEAIRAQLAQSDYSGGIRYDSHISSSGWTNPVENGAISGSVGHSRALQAFSFQLTGELSEKYDIYYRSFVRSRGWLGWASNGQKAGSVGMSLPVEAIEVTIVENDRKPTGYQANQLTILGQIDTSTPEGRFVNSITQSANRVAPAYGLYTSVMLAQAILETGYGTSFLARNANNFFGMKFKDGEDEGKYDYVWHVSDEVVNGITIPVNSKFRVYQSTDESFIDNAVKLKYGVPWDPVRYRGTWKVNTRSYRDATQALTGTYATDPNYGTKLNNIIERWRLDQFD</sequence>
<dbReference type="GO" id="GO:0004040">
    <property type="term" value="F:amidase activity"/>
    <property type="evidence" value="ECO:0007669"/>
    <property type="project" value="InterPro"/>
</dbReference>
<dbReference type="Pfam" id="PF07538">
    <property type="entry name" value="ChW"/>
    <property type="match status" value="11"/>
</dbReference>
<dbReference type="Proteomes" id="UP000237934">
    <property type="component" value="Unassembled WGS sequence"/>
</dbReference>
<comment type="similarity">
    <text evidence="1">Belongs to the glycosyl hydrolase 73 family.</text>
</comment>
<evidence type="ECO:0000256" key="4">
    <source>
        <dbReference type="SAM" id="SignalP"/>
    </source>
</evidence>
<dbReference type="PANTHER" id="PTHR33308">
    <property type="entry name" value="PEPTIDOGLYCAN HYDROLASE FLGJ"/>
    <property type="match status" value="1"/>
</dbReference>
<dbReference type="AlphaFoldDB" id="A0A2S7RRE1"/>
<accession>A0A2S7RRE1</accession>
<dbReference type="PANTHER" id="PTHR33308:SF9">
    <property type="entry name" value="PEPTIDOGLYCAN HYDROLASE FLGJ"/>
    <property type="match status" value="1"/>
</dbReference>
<dbReference type="InterPro" id="IPR006637">
    <property type="entry name" value="ChW"/>
</dbReference>
<evidence type="ECO:0000259" key="5">
    <source>
        <dbReference type="SMART" id="SM00047"/>
    </source>
</evidence>
<dbReference type="Gene3D" id="2.30.30.170">
    <property type="match status" value="1"/>
</dbReference>
<feature type="signal peptide" evidence="4">
    <location>
        <begin position="1"/>
        <end position="24"/>
    </location>
</feature>
<dbReference type="InterPro" id="IPR051056">
    <property type="entry name" value="Glycosyl_Hydrolase_73"/>
</dbReference>
<proteinExistence type="inferred from homology"/>
<dbReference type="InterPro" id="IPR002901">
    <property type="entry name" value="MGlyc_endo_b_GlcNAc-like_dom"/>
</dbReference>